<comment type="caution">
    <text evidence="2">The sequence shown here is derived from an EMBL/GenBank/DDBJ whole genome shotgun (WGS) entry which is preliminary data.</text>
</comment>
<name>A0A443RVG6_9ACAR</name>
<protein>
    <recommendedName>
        <fullName evidence="1">Helix-turn-helix domain-containing protein</fullName>
    </recommendedName>
</protein>
<feature type="domain" description="Helix-turn-helix" evidence="1">
    <location>
        <begin position="67"/>
        <end position="125"/>
    </location>
</feature>
<reference evidence="2 3" key="1">
    <citation type="journal article" date="2018" name="Gigascience">
        <title>Genomes of trombidid mites reveal novel predicted allergens and laterally-transferred genes associated with secondary metabolism.</title>
        <authorList>
            <person name="Dong X."/>
            <person name="Chaisiri K."/>
            <person name="Xia D."/>
            <person name="Armstrong S.D."/>
            <person name="Fang Y."/>
            <person name="Donnelly M.J."/>
            <person name="Kadowaki T."/>
            <person name="McGarry J.W."/>
            <person name="Darby A.C."/>
            <person name="Makepeace B.L."/>
        </authorList>
    </citation>
    <scope>NUCLEOTIDE SEQUENCE [LARGE SCALE GENOMIC DNA]</scope>
    <source>
        <strain evidence="2">UoL-UT</strain>
    </source>
</reference>
<dbReference type="VEuPathDB" id="VectorBase:LDEU012687"/>
<evidence type="ECO:0000313" key="3">
    <source>
        <dbReference type="Proteomes" id="UP000288716"/>
    </source>
</evidence>
<dbReference type="AlphaFoldDB" id="A0A443RVG6"/>
<evidence type="ECO:0000313" key="2">
    <source>
        <dbReference type="EMBL" id="RWS19353.1"/>
    </source>
</evidence>
<organism evidence="2 3">
    <name type="scientific">Leptotrombidium deliense</name>
    <dbReference type="NCBI Taxonomy" id="299467"/>
    <lineage>
        <taxon>Eukaryota</taxon>
        <taxon>Metazoa</taxon>
        <taxon>Ecdysozoa</taxon>
        <taxon>Arthropoda</taxon>
        <taxon>Chelicerata</taxon>
        <taxon>Arachnida</taxon>
        <taxon>Acari</taxon>
        <taxon>Acariformes</taxon>
        <taxon>Trombidiformes</taxon>
        <taxon>Prostigmata</taxon>
        <taxon>Anystina</taxon>
        <taxon>Parasitengona</taxon>
        <taxon>Trombiculoidea</taxon>
        <taxon>Trombiculidae</taxon>
        <taxon>Leptotrombidium</taxon>
    </lineage>
</organism>
<dbReference type="Proteomes" id="UP000288716">
    <property type="component" value="Unassembled WGS sequence"/>
</dbReference>
<feature type="non-terminal residue" evidence="2">
    <location>
        <position position="1"/>
    </location>
</feature>
<dbReference type="PANTHER" id="PTHR21301">
    <property type="entry name" value="REVERSE TRANSCRIPTASE"/>
    <property type="match status" value="1"/>
</dbReference>
<accession>A0A443RVG6</accession>
<dbReference type="OrthoDB" id="6513546at2759"/>
<sequence>YVDDCITILPKSEVKPFHNFLNSLHENIKFTFECEKEKKISFLDVEIVRGDTLITSVYRKPQFSGRHLNFNSHQPINHKRAVINSFADRAYKLCSNENVLENELEFIHKNLAHNDYPKLFVERAIEKVKEKYTSNNSDSSGTEIDSSYMKDIYLPYFESLDIEQVENYKVQFTLI</sequence>
<dbReference type="EMBL" id="NCKV01027220">
    <property type="protein sequence ID" value="RWS19353.1"/>
    <property type="molecule type" value="Genomic_DNA"/>
</dbReference>
<dbReference type="Pfam" id="PF26215">
    <property type="entry name" value="HTH_animal"/>
    <property type="match status" value="1"/>
</dbReference>
<dbReference type="InterPro" id="IPR058912">
    <property type="entry name" value="HTH_animal"/>
</dbReference>
<keyword evidence="3" id="KW-1185">Reference proteome</keyword>
<gene>
    <name evidence="2" type="ORF">B4U80_04989</name>
</gene>
<dbReference type="PANTHER" id="PTHR21301:SF10">
    <property type="entry name" value="REVERSE TRANSCRIPTASE DOMAIN-CONTAINING PROTEIN"/>
    <property type="match status" value="1"/>
</dbReference>
<evidence type="ECO:0000259" key="1">
    <source>
        <dbReference type="Pfam" id="PF26215"/>
    </source>
</evidence>
<feature type="non-terminal residue" evidence="2">
    <location>
        <position position="175"/>
    </location>
</feature>
<proteinExistence type="predicted"/>